<reference evidence="5" key="1">
    <citation type="submission" date="2009-09" db="EMBL/GenBank/DDBJ databases">
        <title>The complete genome of Kribbella flavida DSM 17836.</title>
        <authorList>
            <consortium name="US DOE Joint Genome Institute (JGI-PGF)"/>
            <person name="Lucas S."/>
            <person name="Copeland A."/>
            <person name="Lapidus A."/>
            <person name="Glavina del Rio T."/>
            <person name="Dalin E."/>
            <person name="Tice H."/>
            <person name="Bruce D."/>
            <person name="Goodwin L."/>
            <person name="Pitluck S."/>
            <person name="Kyrpides N."/>
            <person name="Mavromatis K."/>
            <person name="Ivanova N."/>
            <person name="Saunders E."/>
            <person name="Brettin T."/>
            <person name="Detter J.C."/>
            <person name="Han C."/>
            <person name="Larimer F."/>
            <person name="Land M."/>
            <person name="Hauser L."/>
            <person name="Markowitz V."/>
            <person name="Cheng J.-F."/>
            <person name="Hugenholtz P."/>
            <person name="Woyke T."/>
            <person name="Wu D."/>
            <person name="Pukall R."/>
            <person name="Klenk H.-P."/>
            <person name="Eisen J.A."/>
        </authorList>
    </citation>
    <scope>NUCLEOTIDE SEQUENCE [LARGE SCALE GENOMIC DNA]</scope>
    <source>
        <strain evidence="5">DSM 17836 / JCM 10339 / NBRC 14399</strain>
    </source>
</reference>
<feature type="domain" description="LamG-like jellyroll fold" evidence="3">
    <location>
        <begin position="533"/>
        <end position="673"/>
    </location>
</feature>
<reference evidence="4 5" key="2">
    <citation type="journal article" date="2010" name="Stand. Genomic Sci.">
        <title>Complete genome sequence of Kribbella flavida type strain (IFO 14399).</title>
        <authorList>
            <person name="Pukall R."/>
            <person name="Lapidus A."/>
            <person name="Glavina Del Rio T."/>
            <person name="Copeland A."/>
            <person name="Tice H."/>
            <person name="Cheng J.-F."/>
            <person name="Lucas S."/>
            <person name="Chen F."/>
            <person name="Nolan M."/>
            <person name="LaButti K."/>
            <person name="Pati A."/>
            <person name="Ivanova N."/>
            <person name="Mavrommatis K."/>
            <person name="Mikhailova N."/>
            <person name="Pitluck S."/>
            <person name="Bruce D."/>
            <person name="Goodwin L."/>
            <person name="Land M."/>
            <person name="Hauser L."/>
            <person name="Chang Y.-J."/>
            <person name="Jeffries C.D."/>
            <person name="Chen A."/>
            <person name="Palaniappan K."/>
            <person name="Chain P."/>
            <person name="Rohde M."/>
            <person name="Goeker M."/>
            <person name="Bristow J."/>
            <person name="Eisen J.A."/>
            <person name="Markowitz V."/>
            <person name="Hugenholtz P."/>
            <person name="Kyrpides N.C."/>
            <person name="Klenk H.-P."/>
            <person name="Brettin T."/>
        </authorList>
    </citation>
    <scope>NUCLEOTIDE SEQUENCE [LARGE SCALE GENOMIC DNA]</scope>
    <source>
        <strain evidence="5">DSM 17836 / JCM 10339 / NBRC 14399</strain>
    </source>
</reference>
<dbReference type="PANTHER" id="PTHR46943">
    <property type="entry name" value="PENTRAXIN-RELATED PROTEIN PTX3"/>
    <property type="match status" value="1"/>
</dbReference>
<evidence type="ECO:0000256" key="1">
    <source>
        <dbReference type="ARBA" id="ARBA00022729"/>
    </source>
</evidence>
<sequence>MEVTAQRTPTRKVVANPNGTLTATLQAAPVQAAGPSLAAGVPGSPVAPAQTGWAMVFSGYPSGSYWGGDGDGVAKVGRCYEDGWCNGIGVARAFFQYDTGWLNGKHILGASFRALNVYSPSCAALPVRAWGTGPVGTGTTWSNQPAGVFDLGGRNVAGGRSDCPSQQYAEYNAHAVVNWSTSPGTGLRTTTVRLSAGNESDQLNWRKFAWNPSLSVTYNTVPGVPTDLTVENGKPCGVGAGEVRINPQLSAPQQSRGPRLWSTIADQDGGTLQAKYTLYERNHTTQLYAVTTTGLNSPGRFSIDVPGQFNVNGRMLSWRVAGFDGVDHSAPSPWCDVTIDTEAPKYAPGVTSPTYKRCPDQVNCPASGAVGFTGGFEFTAGGDTSGRDADVAGFRYTLEGADASGGGDGEPLQERYVAIGADGVARTLVTPPDDGRQTLTVRAVDKAGNVSAVVTTYSFFVGRGTPPVAHWRLDGHGTDTAVVDESPARLDGVLPSGGAVAWRGGRHGDALWFNGTRTAAVTTSKRSAVDTGKSFSVAAWVKLDQADSTFRTAVSQSGSTISGFFLQYNGNTKRWNFTLPATNSDTAFRDVVQSPAAAVAGRWTHLTGVFDDAAKQIRLYVDGVPATVNGHTTPWQATGLAQLGAAQVQKAMTNYWLGSIDDARIYQRVLTEPEIDDLAGRPATEELFWPFEEGSGPAVDVSGNYRLGTLGAGVTRSTGDVGAGGIRFDGSGGTVSTTDPVVRTDSGFTVSARVRLDVTDGTTRTVLSQNGPQASGFELRYRGDNHKWSFSVPTGATTTAVVDSDQLAQAGTWTQLTGVYDHAAGHLRLYVDGQQEGGFVPAQSAATAGGAFRVGAGQQAGGPATPFLGQIDDVHVWTGARTGDQVLSEYGAPVSSRPSRYGAQLARFTNTNGLRIVTNGPVPPGSHYEASLGVPAPAGTPGTRTIYSCRNNTRDYFLDLDCADHANLGAVGQFWISKPDGVDSVPVYRCYIYNVAHFASTDAGCEEKGEMEFLLGYTKAYAGLVRHVASGYPYDHVSSTRALPGGPKPEGTLGYLSMTEQPGTTAWMQCTTGADVFSSVDPACEGKTVIGSSGYVWTEPPAALTSRQVFRCLAGWNELFDSTDPNCEGQTVDRPLGYVVVKP</sequence>
<dbReference type="eggNOG" id="COG3534">
    <property type="taxonomic scope" value="Bacteria"/>
</dbReference>
<dbReference type="HOGENOM" id="CLU_277397_0_0_11"/>
<evidence type="ECO:0000313" key="5">
    <source>
        <dbReference type="Proteomes" id="UP000007967"/>
    </source>
</evidence>
<dbReference type="InterPro" id="IPR013320">
    <property type="entry name" value="ConA-like_dom_sf"/>
</dbReference>
<dbReference type="InterPro" id="IPR006558">
    <property type="entry name" value="LamG-like"/>
</dbReference>
<dbReference type="AlphaFoldDB" id="D2PTR0"/>
<dbReference type="PANTHER" id="PTHR46943:SF1">
    <property type="entry name" value="PENTRAXIN-RELATED PROTEIN PTX3"/>
    <property type="match status" value="1"/>
</dbReference>
<feature type="domain" description="LamG-like jellyroll fold" evidence="3">
    <location>
        <begin position="746"/>
        <end position="884"/>
    </location>
</feature>
<accession>D2PTR0</accession>
<keyword evidence="5" id="KW-1185">Reference proteome</keyword>
<dbReference type="Gene3D" id="2.60.120.200">
    <property type="match status" value="2"/>
</dbReference>
<dbReference type="STRING" id="479435.Kfla_2297"/>
<dbReference type="eggNOG" id="COG3209">
    <property type="taxonomic scope" value="Bacteria"/>
</dbReference>
<dbReference type="GO" id="GO:0006955">
    <property type="term" value="P:immune response"/>
    <property type="evidence" value="ECO:0007669"/>
    <property type="project" value="InterPro"/>
</dbReference>
<evidence type="ECO:0000259" key="3">
    <source>
        <dbReference type="SMART" id="SM00560"/>
    </source>
</evidence>
<dbReference type="KEGG" id="kfl:Kfla_2297"/>
<proteinExistence type="predicted"/>
<dbReference type="Proteomes" id="UP000007967">
    <property type="component" value="Chromosome"/>
</dbReference>
<dbReference type="InterPro" id="IPR042837">
    <property type="entry name" value="PTX3"/>
</dbReference>
<evidence type="ECO:0000313" key="4">
    <source>
        <dbReference type="EMBL" id="ADB31373.1"/>
    </source>
</evidence>
<keyword evidence="2" id="KW-1015">Disulfide bond</keyword>
<gene>
    <name evidence="4" type="ordered locus">Kfla_2297</name>
</gene>
<dbReference type="SUPFAM" id="SSF49899">
    <property type="entry name" value="Concanavalin A-like lectins/glucanases"/>
    <property type="match status" value="2"/>
</dbReference>
<keyword evidence="1" id="KW-0732">Signal</keyword>
<organism evidence="4 5">
    <name type="scientific">Kribbella flavida (strain DSM 17836 / JCM 10339 / NBRC 14399)</name>
    <dbReference type="NCBI Taxonomy" id="479435"/>
    <lineage>
        <taxon>Bacteria</taxon>
        <taxon>Bacillati</taxon>
        <taxon>Actinomycetota</taxon>
        <taxon>Actinomycetes</taxon>
        <taxon>Propionibacteriales</taxon>
        <taxon>Kribbellaceae</taxon>
        <taxon>Kribbella</taxon>
    </lineage>
</organism>
<dbReference type="EMBL" id="CP001736">
    <property type="protein sequence ID" value="ADB31373.1"/>
    <property type="molecule type" value="Genomic_DNA"/>
</dbReference>
<evidence type="ECO:0000256" key="2">
    <source>
        <dbReference type="ARBA" id="ARBA00023157"/>
    </source>
</evidence>
<dbReference type="eggNOG" id="COG1404">
    <property type="taxonomic scope" value="Bacteria"/>
</dbReference>
<protein>
    <submittedName>
        <fullName evidence="4">LamG domain protein jellyroll fold domain protein</fullName>
    </submittedName>
</protein>
<dbReference type="SMART" id="SM00560">
    <property type="entry name" value="LamGL"/>
    <property type="match status" value="2"/>
</dbReference>
<dbReference type="Pfam" id="PF13385">
    <property type="entry name" value="Laminin_G_3"/>
    <property type="match status" value="2"/>
</dbReference>
<name>D2PTR0_KRIFD</name>